<sequence>FVSDQAPRGMAALCQHKLLGALEQSQLASGATRAHPPTQLEWLAGWRRGRMVLDVFTFSEECYSAEVESWTTGEQLAGWILQSRSEKKCPCWSPCGSGGP</sequence>
<accession>A0A2J8KB75</accession>
<dbReference type="InterPro" id="IPR051567">
    <property type="entry name" value="Unconventional_Myosin_ATPase"/>
</dbReference>
<dbReference type="AlphaFoldDB" id="A0A2J8KB75"/>
<gene>
    <name evidence="1" type="ORF">CK820_G0039884</name>
</gene>
<name>A0A2J8KB75_PANTR</name>
<feature type="non-terminal residue" evidence="1">
    <location>
        <position position="1"/>
    </location>
</feature>
<comment type="caution">
    <text evidence="1">The sequence shown here is derived from an EMBL/GenBank/DDBJ whole genome shotgun (WGS) entry which is preliminary data.</text>
</comment>
<evidence type="ECO:0000313" key="1">
    <source>
        <dbReference type="EMBL" id="PNI32285.1"/>
    </source>
</evidence>
<dbReference type="Proteomes" id="UP000236370">
    <property type="component" value="Unassembled WGS sequence"/>
</dbReference>
<evidence type="ECO:0000313" key="2">
    <source>
        <dbReference type="Proteomes" id="UP000236370"/>
    </source>
</evidence>
<dbReference type="PANTHER" id="PTHR22692">
    <property type="entry name" value="MYOSIN VII, XV"/>
    <property type="match status" value="1"/>
</dbReference>
<dbReference type="EMBL" id="NBAG03000379">
    <property type="protein sequence ID" value="PNI32285.1"/>
    <property type="molecule type" value="Genomic_DNA"/>
</dbReference>
<protein>
    <submittedName>
        <fullName evidence="1">MYO15B isoform 6</fullName>
    </submittedName>
</protein>
<dbReference type="PANTHER" id="PTHR22692:SF16">
    <property type="entry name" value="MYOSIN XVB"/>
    <property type="match status" value="1"/>
</dbReference>
<reference evidence="1 2" key="1">
    <citation type="submission" date="2017-12" db="EMBL/GenBank/DDBJ databases">
        <title>High-resolution comparative analysis of great ape genomes.</title>
        <authorList>
            <person name="Pollen A."/>
            <person name="Hastie A."/>
            <person name="Hormozdiari F."/>
            <person name="Dougherty M."/>
            <person name="Liu R."/>
            <person name="Chaisson M."/>
            <person name="Hoppe E."/>
            <person name="Hill C."/>
            <person name="Pang A."/>
            <person name="Hillier L."/>
            <person name="Baker C."/>
            <person name="Armstrong J."/>
            <person name="Shendure J."/>
            <person name="Paten B."/>
            <person name="Wilson R."/>
            <person name="Chao H."/>
            <person name="Schneider V."/>
            <person name="Ventura M."/>
            <person name="Kronenberg Z."/>
            <person name="Murali S."/>
            <person name="Gordon D."/>
            <person name="Cantsilieris S."/>
            <person name="Munson K."/>
            <person name="Nelson B."/>
            <person name="Raja A."/>
            <person name="Underwood J."/>
            <person name="Diekhans M."/>
            <person name="Fiddes I."/>
            <person name="Haussler D."/>
            <person name="Eichler E."/>
        </authorList>
    </citation>
    <scope>NUCLEOTIDE SEQUENCE [LARGE SCALE GENOMIC DNA]</scope>
    <source>
        <strain evidence="1">Yerkes chimp pedigree #C0471</strain>
    </source>
</reference>
<proteinExistence type="predicted"/>
<organism evidence="1 2">
    <name type="scientific">Pan troglodytes</name>
    <name type="common">Chimpanzee</name>
    <dbReference type="NCBI Taxonomy" id="9598"/>
    <lineage>
        <taxon>Eukaryota</taxon>
        <taxon>Metazoa</taxon>
        <taxon>Chordata</taxon>
        <taxon>Craniata</taxon>
        <taxon>Vertebrata</taxon>
        <taxon>Euteleostomi</taxon>
        <taxon>Mammalia</taxon>
        <taxon>Eutheria</taxon>
        <taxon>Euarchontoglires</taxon>
        <taxon>Primates</taxon>
        <taxon>Haplorrhini</taxon>
        <taxon>Catarrhini</taxon>
        <taxon>Hominidae</taxon>
        <taxon>Pan</taxon>
    </lineage>
</organism>